<dbReference type="PANTHER" id="PTHR23502:SF50">
    <property type="entry name" value="TRANSPORTER, PUTATIVE (AFU_ORTHOLOGUE AFUA_5G00430)-RELATED"/>
    <property type="match status" value="1"/>
</dbReference>
<dbReference type="SUPFAM" id="SSF103473">
    <property type="entry name" value="MFS general substrate transporter"/>
    <property type="match status" value="1"/>
</dbReference>
<evidence type="ECO:0000256" key="5">
    <source>
        <dbReference type="SAM" id="MobiDB-lite"/>
    </source>
</evidence>
<dbReference type="InterPro" id="IPR011701">
    <property type="entry name" value="MFS"/>
</dbReference>
<keyword evidence="4 6" id="KW-0472">Membrane</keyword>
<comment type="subcellular location">
    <subcellularLocation>
        <location evidence="1">Membrane</location>
        <topology evidence="1">Multi-pass membrane protein</topology>
    </subcellularLocation>
</comment>
<feature type="transmembrane region" description="Helical" evidence="6">
    <location>
        <begin position="93"/>
        <end position="113"/>
    </location>
</feature>
<evidence type="ECO:0000313" key="8">
    <source>
        <dbReference type="Proteomes" id="UP001324427"/>
    </source>
</evidence>
<dbReference type="Gene3D" id="1.20.1250.20">
    <property type="entry name" value="MFS general substrate transporter like domains"/>
    <property type="match status" value="1"/>
</dbReference>
<evidence type="ECO:0008006" key="9">
    <source>
        <dbReference type="Google" id="ProtNLM"/>
    </source>
</evidence>
<organism evidence="7 8">
    <name type="scientific">Oleoguttula mirabilis</name>
    <dbReference type="NCBI Taxonomy" id="1507867"/>
    <lineage>
        <taxon>Eukaryota</taxon>
        <taxon>Fungi</taxon>
        <taxon>Dikarya</taxon>
        <taxon>Ascomycota</taxon>
        <taxon>Pezizomycotina</taxon>
        <taxon>Dothideomycetes</taxon>
        <taxon>Dothideomycetidae</taxon>
        <taxon>Mycosphaerellales</taxon>
        <taxon>Teratosphaeriaceae</taxon>
        <taxon>Oleoguttula</taxon>
    </lineage>
</organism>
<gene>
    <name evidence="7" type="ORF">LTR36_003869</name>
</gene>
<comment type="caution">
    <text evidence="7">The sequence shown here is derived from an EMBL/GenBank/DDBJ whole genome shotgun (WGS) entry which is preliminary data.</text>
</comment>
<sequence>MEGFTDPAWPPGTVRLQVLQDDGKGQDATIVLQPRPTDNPNDPLNWPKPQKILNYFLASFYAMMVFAFVNATSPTWGPMGDELNLGSTTLTNTYAIGCATLAMGAPMLIPFALKYGSRSVYVVSSAAQFGISIWAARTMTAGDWWGVNAVQCWLGALAEVLIQMTIADVFFVHQRGLMNAIYIWVANVGSNLAVVAAGFITVDQGWRWVWWWCAIFFGIQLIMFIFGFEETKFTHIETLEGRQGSVVSASFPGDHNPFDSKSEKQLPAAPSSADVEAGSEEDVSRKLSVIHINPRIPRKTYIQKLALTQTSPGKWSDFLRHSWQPFMILATIPGVLFCSLVYAILLAWSTVMTTALSEYMLLPPYNFDASQIGLMSLAPFIGYTLGTIVVGPVSDWYVLRLAKRNNGIYEPEMRFWVFIPFIPFQLAGAWWFGYALANGWSWPQVAVAYGICSFGSAPLQSLALTYMLDAYNEIIGDALTALTTVRNTFSTIFVFAMPAWIAGVGMANVFNTIGAIGVVILSFAGFFVWRGKHLRVKTASVYKYYADRQFEARPL</sequence>
<feature type="transmembrane region" description="Helical" evidence="6">
    <location>
        <begin position="326"/>
        <end position="351"/>
    </location>
</feature>
<feature type="transmembrane region" description="Helical" evidence="6">
    <location>
        <begin position="181"/>
        <end position="202"/>
    </location>
</feature>
<dbReference type="PANTHER" id="PTHR23502">
    <property type="entry name" value="MAJOR FACILITATOR SUPERFAMILY"/>
    <property type="match status" value="1"/>
</dbReference>
<keyword evidence="8" id="KW-1185">Reference proteome</keyword>
<dbReference type="InterPro" id="IPR036259">
    <property type="entry name" value="MFS_trans_sf"/>
</dbReference>
<feature type="region of interest" description="Disordered" evidence="5">
    <location>
        <begin position="259"/>
        <end position="280"/>
    </location>
</feature>
<feature type="transmembrane region" description="Helical" evidence="6">
    <location>
        <begin position="479"/>
        <end position="503"/>
    </location>
</feature>
<feature type="transmembrane region" description="Helical" evidence="6">
    <location>
        <begin position="148"/>
        <end position="172"/>
    </location>
</feature>
<evidence type="ECO:0000256" key="1">
    <source>
        <dbReference type="ARBA" id="ARBA00004141"/>
    </source>
</evidence>
<accession>A0AAV9JIC7</accession>
<dbReference type="AlphaFoldDB" id="A0AAV9JIC7"/>
<dbReference type="GO" id="GO:0022857">
    <property type="term" value="F:transmembrane transporter activity"/>
    <property type="evidence" value="ECO:0007669"/>
    <property type="project" value="InterPro"/>
</dbReference>
<keyword evidence="2 6" id="KW-0812">Transmembrane</keyword>
<evidence type="ECO:0000313" key="7">
    <source>
        <dbReference type="EMBL" id="KAK4544964.1"/>
    </source>
</evidence>
<protein>
    <recommendedName>
        <fullName evidence="9">Major facilitator superfamily transporter</fullName>
    </recommendedName>
</protein>
<keyword evidence="3 6" id="KW-1133">Transmembrane helix</keyword>
<evidence type="ECO:0000256" key="3">
    <source>
        <dbReference type="ARBA" id="ARBA00022989"/>
    </source>
</evidence>
<evidence type="ECO:0000256" key="6">
    <source>
        <dbReference type="SAM" id="Phobius"/>
    </source>
</evidence>
<feature type="transmembrane region" description="Helical" evidence="6">
    <location>
        <begin position="415"/>
        <end position="434"/>
    </location>
</feature>
<feature type="transmembrane region" description="Helical" evidence="6">
    <location>
        <begin position="509"/>
        <end position="529"/>
    </location>
</feature>
<name>A0AAV9JIC7_9PEZI</name>
<evidence type="ECO:0000256" key="2">
    <source>
        <dbReference type="ARBA" id="ARBA00022692"/>
    </source>
</evidence>
<reference evidence="7 8" key="1">
    <citation type="submission" date="2021-11" db="EMBL/GenBank/DDBJ databases">
        <title>Black yeast isolated from Biological Soil Crust.</title>
        <authorList>
            <person name="Kurbessoian T."/>
        </authorList>
    </citation>
    <scope>NUCLEOTIDE SEQUENCE [LARGE SCALE GENOMIC DNA]</scope>
    <source>
        <strain evidence="7 8">CCFEE 5522</strain>
    </source>
</reference>
<proteinExistence type="predicted"/>
<feature type="transmembrane region" description="Helical" evidence="6">
    <location>
        <begin position="120"/>
        <end position="136"/>
    </location>
</feature>
<dbReference type="GO" id="GO:0005886">
    <property type="term" value="C:plasma membrane"/>
    <property type="evidence" value="ECO:0007669"/>
    <property type="project" value="TreeGrafter"/>
</dbReference>
<evidence type="ECO:0000256" key="4">
    <source>
        <dbReference type="ARBA" id="ARBA00023136"/>
    </source>
</evidence>
<dbReference type="Proteomes" id="UP001324427">
    <property type="component" value="Unassembled WGS sequence"/>
</dbReference>
<feature type="transmembrane region" description="Helical" evidence="6">
    <location>
        <begin position="208"/>
        <end position="228"/>
    </location>
</feature>
<feature type="transmembrane region" description="Helical" evidence="6">
    <location>
        <begin position="446"/>
        <end position="467"/>
    </location>
</feature>
<feature type="transmembrane region" description="Helical" evidence="6">
    <location>
        <begin position="52"/>
        <end position="73"/>
    </location>
</feature>
<feature type="transmembrane region" description="Helical" evidence="6">
    <location>
        <begin position="371"/>
        <end position="394"/>
    </location>
</feature>
<dbReference type="EMBL" id="JAVFHQ010000022">
    <property type="protein sequence ID" value="KAK4544964.1"/>
    <property type="molecule type" value="Genomic_DNA"/>
</dbReference>
<dbReference type="Pfam" id="PF07690">
    <property type="entry name" value="MFS_1"/>
    <property type="match status" value="1"/>
</dbReference>